<sequence length="467" mass="48649">MARVVAEAEAFLGGLDGRPVNAAADVDQVAAALGGPLPETGLDPLAVVDALVAGAGPGVVAMPSGRFFGWVIGGVLPAALGADWLTSLWDQNAGLLVSSPAAAGAERAAAGWLLDLLGLPPAAAVGFVTGAMMANFTCLAAARHAVYRRAGWDVDADGLLGAPPLTVVVGEERHDAVDIALRYLGLGHARSRVVAADEQGRLRLDRLAELLEAREPGPLVVCLQAGNVNSGSFDPLGAAVDLVHRHGGWVHVDGAFGLWAAAVPGLRHLTDGVERADSWATDAHKTLNVPYDSGIAVVADPAALHAAMGVHAAYLIQDERPDPVAAVPEFSRRARGFAVWAALRSLGRSGVADLVEQLTRRATRFADALGRLDGVQVVNDVVFTQVCVAFDGDAETREVARRLLAEGTAWMTPSVWQGRAVLRISVSNWRTTEDDVDRTVAAVARVLADVRGSAQAPASGRVWEAAK</sequence>
<evidence type="ECO:0000313" key="8">
    <source>
        <dbReference type="EMBL" id="SDS30469.1"/>
    </source>
</evidence>
<evidence type="ECO:0000256" key="2">
    <source>
        <dbReference type="ARBA" id="ARBA00009533"/>
    </source>
</evidence>
<comment type="cofactor">
    <cofactor evidence="1 6 7">
        <name>pyridoxal 5'-phosphate</name>
        <dbReference type="ChEBI" id="CHEBI:597326"/>
    </cofactor>
</comment>
<keyword evidence="5 7" id="KW-0456">Lyase</keyword>
<name>A0A1H1R6A7_9ACTN</name>
<dbReference type="InterPro" id="IPR002129">
    <property type="entry name" value="PyrdxlP-dep_de-COase"/>
</dbReference>
<dbReference type="InterPro" id="IPR010977">
    <property type="entry name" value="Aromatic_deC"/>
</dbReference>
<evidence type="ECO:0000313" key="9">
    <source>
        <dbReference type="Proteomes" id="UP000199092"/>
    </source>
</evidence>
<evidence type="ECO:0000256" key="7">
    <source>
        <dbReference type="RuleBase" id="RU000382"/>
    </source>
</evidence>
<evidence type="ECO:0000256" key="1">
    <source>
        <dbReference type="ARBA" id="ARBA00001933"/>
    </source>
</evidence>
<evidence type="ECO:0000256" key="4">
    <source>
        <dbReference type="ARBA" id="ARBA00022898"/>
    </source>
</evidence>
<evidence type="ECO:0000256" key="5">
    <source>
        <dbReference type="ARBA" id="ARBA00023239"/>
    </source>
</evidence>
<dbReference type="InterPro" id="IPR015421">
    <property type="entry name" value="PyrdxlP-dep_Trfase_major"/>
</dbReference>
<dbReference type="GO" id="GO:0019752">
    <property type="term" value="P:carboxylic acid metabolic process"/>
    <property type="evidence" value="ECO:0007669"/>
    <property type="project" value="InterPro"/>
</dbReference>
<dbReference type="EMBL" id="LT629749">
    <property type="protein sequence ID" value="SDS30469.1"/>
    <property type="molecule type" value="Genomic_DNA"/>
</dbReference>
<keyword evidence="9" id="KW-1185">Reference proteome</keyword>
<dbReference type="OrthoDB" id="3335676at2"/>
<gene>
    <name evidence="8" type="ORF">SAMN04488543_1474</name>
</gene>
<dbReference type="STRING" id="546871.SAMN04488543_1474"/>
<comment type="similarity">
    <text evidence="2 7">Belongs to the group II decarboxylase family.</text>
</comment>
<dbReference type="Gene3D" id="3.90.1150.10">
    <property type="entry name" value="Aspartate Aminotransferase, domain 1"/>
    <property type="match status" value="1"/>
</dbReference>
<dbReference type="PANTHER" id="PTHR11999">
    <property type="entry name" value="GROUP II PYRIDOXAL-5-PHOSPHATE DECARBOXYLASE"/>
    <property type="match status" value="1"/>
</dbReference>
<dbReference type="Proteomes" id="UP000199092">
    <property type="component" value="Chromosome I"/>
</dbReference>
<dbReference type="Pfam" id="PF00282">
    <property type="entry name" value="Pyridoxal_deC"/>
    <property type="match status" value="1"/>
</dbReference>
<dbReference type="Gene3D" id="3.40.640.10">
    <property type="entry name" value="Type I PLP-dependent aspartate aminotransferase-like (Major domain)"/>
    <property type="match status" value="1"/>
</dbReference>
<reference evidence="8 9" key="1">
    <citation type="submission" date="2016-10" db="EMBL/GenBank/DDBJ databases">
        <authorList>
            <person name="de Groot N.N."/>
        </authorList>
    </citation>
    <scope>NUCLEOTIDE SEQUENCE [LARGE SCALE GENOMIC DNA]</scope>
    <source>
        <strain evidence="8 9">DSM 21741</strain>
    </source>
</reference>
<evidence type="ECO:0000256" key="3">
    <source>
        <dbReference type="ARBA" id="ARBA00022793"/>
    </source>
</evidence>
<proteinExistence type="inferred from homology"/>
<organism evidence="8 9">
    <name type="scientific">Friedmanniella luteola</name>
    <dbReference type="NCBI Taxonomy" id="546871"/>
    <lineage>
        <taxon>Bacteria</taxon>
        <taxon>Bacillati</taxon>
        <taxon>Actinomycetota</taxon>
        <taxon>Actinomycetes</taxon>
        <taxon>Propionibacteriales</taxon>
        <taxon>Nocardioidaceae</taxon>
        <taxon>Friedmanniella</taxon>
    </lineage>
</organism>
<evidence type="ECO:0000256" key="6">
    <source>
        <dbReference type="PIRSR" id="PIRSR602129-50"/>
    </source>
</evidence>
<dbReference type="PANTHER" id="PTHR11999:SF70">
    <property type="entry name" value="MIP05841P"/>
    <property type="match status" value="1"/>
</dbReference>
<protein>
    <submittedName>
        <fullName evidence="8">Glutamate or tyrosine decarboxylase</fullName>
    </submittedName>
</protein>
<dbReference type="SUPFAM" id="SSF53383">
    <property type="entry name" value="PLP-dependent transferases"/>
    <property type="match status" value="1"/>
</dbReference>
<feature type="modified residue" description="N6-(pyridoxal phosphate)lysine" evidence="6">
    <location>
        <position position="285"/>
    </location>
</feature>
<dbReference type="GO" id="GO:0004058">
    <property type="term" value="F:aromatic-L-amino-acid decarboxylase activity"/>
    <property type="evidence" value="ECO:0007669"/>
    <property type="project" value="UniProtKB-ARBA"/>
</dbReference>
<accession>A0A1H1R6A7</accession>
<keyword evidence="4 6" id="KW-0663">Pyridoxal phosphate</keyword>
<keyword evidence="3" id="KW-0210">Decarboxylase</keyword>
<dbReference type="AlphaFoldDB" id="A0A1H1R6A7"/>
<dbReference type="GO" id="GO:0030170">
    <property type="term" value="F:pyridoxal phosphate binding"/>
    <property type="evidence" value="ECO:0007669"/>
    <property type="project" value="InterPro"/>
</dbReference>
<dbReference type="InterPro" id="IPR015424">
    <property type="entry name" value="PyrdxlP-dep_Trfase"/>
</dbReference>
<dbReference type="InterPro" id="IPR015422">
    <property type="entry name" value="PyrdxlP-dep_Trfase_small"/>
</dbReference>